<dbReference type="PANTHER" id="PTHR42085">
    <property type="entry name" value="F-BOX DOMAIN-CONTAINING PROTEIN"/>
    <property type="match status" value="1"/>
</dbReference>
<evidence type="ECO:0008006" key="3">
    <source>
        <dbReference type="Google" id="ProtNLM"/>
    </source>
</evidence>
<organism evidence="1 2">
    <name type="scientific">Trematosphaeria pertusa</name>
    <dbReference type="NCBI Taxonomy" id="390896"/>
    <lineage>
        <taxon>Eukaryota</taxon>
        <taxon>Fungi</taxon>
        <taxon>Dikarya</taxon>
        <taxon>Ascomycota</taxon>
        <taxon>Pezizomycotina</taxon>
        <taxon>Dothideomycetes</taxon>
        <taxon>Pleosporomycetidae</taxon>
        <taxon>Pleosporales</taxon>
        <taxon>Massarineae</taxon>
        <taxon>Trematosphaeriaceae</taxon>
        <taxon>Trematosphaeria</taxon>
    </lineage>
</organism>
<dbReference type="PANTHER" id="PTHR42085:SF1">
    <property type="entry name" value="F-BOX DOMAIN-CONTAINING PROTEIN"/>
    <property type="match status" value="1"/>
</dbReference>
<evidence type="ECO:0000313" key="1">
    <source>
        <dbReference type="EMBL" id="KAF2244822.1"/>
    </source>
</evidence>
<dbReference type="InterPro" id="IPR038883">
    <property type="entry name" value="AN11006-like"/>
</dbReference>
<name>A0A6A6I4E5_9PLEO</name>
<dbReference type="OrthoDB" id="4790878at2759"/>
<dbReference type="Proteomes" id="UP000800094">
    <property type="component" value="Unassembled WGS sequence"/>
</dbReference>
<dbReference type="GeneID" id="54585571"/>
<dbReference type="RefSeq" id="XP_033679826.1">
    <property type="nucleotide sequence ID" value="XM_033832241.1"/>
</dbReference>
<keyword evidence="2" id="KW-1185">Reference proteome</keyword>
<reference evidence="1" key="1">
    <citation type="journal article" date="2020" name="Stud. Mycol.">
        <title>101 Dothideomycetes genomes: a test case for predicting lifestyles and emergence of pathogens.</title>
        <authorList>
            <person name="Haridas S."/>
            <person name="Albert R."/>
            <person name="Binder M."/>
            <person name="Bloem J."/>
            <person name="Labutti K."/>
            <person name="Salamov A."/>
            <person name="Andreopoulos B."/>
            <person name="Baker S."/>
            <person name="Barry K."/>
            <person name="Bills G."/>
            <person name="Bluhm B."/>
            <person name="Cannon C."/>
            <person name="Castanera R."/>
            <person name="Culley D."/>
            <person name="Daum C."/>
            <person name="Ezra D."/>
            <person name="Gonzalez J."/>
            <person name="Henrissat B."/>
            <person name="Kuo A."/>
            <person name="Liang C."/>
            <person name="Lipzen A."/>
            <person name="Lutzoni F."/>
            <person name="Magnuson J."/>
            <person name="Mondo S."/>
            <person name="Nolan M."/>
            <person name="Ohm R."/>
            <person name="Pangilinan J."/>
            <person name="Park H.-J."/>
            <person name="Ramirez L."/>
            <person name="Alfaro M."/>
            <person name="Sun H."/>
            <person name="Tritt A."/>
            <person name="Yoshinaga Y."/>
            <person name="Zwiers L.-H."/>
            <person name="Turgeon B."/>
            <person name="Goodwin S."/>
            <person name="Spatafora J."/>
            <person name="Crous P."/>
            <person name="Grigoriev I."/>
        </authorList>
    </citation>
    <scope>NUCLEOTIDE SEQUENCE</scope>
    <source>
        <strain evidence="1">CBS 122368</strain>
    </source>
</reference>
<protein>
    <recommendedName>
        <fullName evidence="3">F-box domain-containing protein</fullName>
    </recommendedName>
</protein>
<gene>
    <name evidence="1" type="ORF">BU26DRAFT_553930</name>
</gene>
<dbReference type="EMBL" id="ML987202">
    <property type="protein sequence ID" value="KAF2244822.1"/>
    <property type="molecule type" value="Genomic_DNA"/>
</dbReference>
<dbReference type="AlphaFoldDB" id="A0A6A6I4E5"/>
<accession>A0A6A6I4E5</accession>
<sequence length="287" mass="33093">MSDHGDLAVQPTTGECHLMRLPGEIRNIIYEYALTEPDGLTYRNSEFCAARLVAHEPGDAGLNSGTRLDYVEANQLQYVSREMRRETRGLGIVYNDLTFVGTSNNLATSQFALFLRVCASRHLDYIRTITLRHRDTDLGPRPVAQDKFEDDHESANIFMDFCHKRPNATVKWHVPWMSAQRKFFLLQVFRLDLLSRPPSRPIRQLLESKWSPSLIEFMSRKHPEDEDHPLKKSPTNLIFFPQEDALDEASVWQLCQEDPDLEALVLRFVDGVEGYIPILQNLFKNGF</sequence>
<proteinExistence type="predicted"/>
<evidence type="ECO:0000313" key="2">
    <source>
        <dbReference type="Proteomes" id="UP000800094"/>
    </source>
</evidence>